<dbReference type="InterPro" id="IPR003477">
    <property type="entry name" value="PemK-like"/>
</dbReference>
<accession>A0A2W1N8H0</accession>
<sequence>MIFGSKGMTIYTMSSTATYQPGDVWIASVYQTATKQFKVRPIVIVGNDKAIDVDVLTAPITTHAPKVGADIILFHWQVAGLARESVARTSKLFPVSKDKLIKKLGSLHPDDLLNVLNKCRELF</sequence>
<dbReference type="InterPro" id="IPR011067">
    <property type="entry name" value="Plasmid_toxin/cell-grow_inhib"/>
</dbReference>
<dbReference type="EMBL" id="NHRJ02000004">
    <property type="protein sequence ID" value="PZE20889.1"/>
    <property type="molecule type" value="Genomic_DNA"/>
</dbReference>
<organism evidence="3 4">
    <name type="scientific">Paenibacillus xerothermodurans</name>
    <dbReference type="NCBI Taxonomy" id="1977292"/>
    <lineage>
        <taxon>Bacteria</taxon>
        <taxon>Bacillati</taxon>
        <taxon>Bacillota</taxon>
        <taxon>Bacilli</taxon>
        <taxon>Bacillales</taxon>
        <taxon>Paenibacillaceae</taxon>
        <taxon>Paenibacillus</taxon>
    </lineage>
</organism>
<comment type="caution">
    <text evidence="3">The sequence shown here is derived from an EMBL/GenBank/DDBJ whole genome shotgun (WGS) entry which is preliminary data.</text>
</comment>
<protein>
    <submittedName>
        <fullName evidence="3">Type II toxin-antitoxin system PemK/MazF family toxin</fullName>
    </submittedName>
</protein>
<evidence type="ECO:0000313" key="4">
    <source>
        <dbReference type="Proteomes" id="UP000214746"/>
    </source>
</evidence>
<dbReference type="SUPFAM" id="SSF50118">
    <property type="entry name" value="Cell growth inhibitor/plasmid maintenance toxic component"/>
    <property type="match status" value="1"/>
</dbReference>
<dbReference type="GO" id="GO:0003677">
    <property type="term" value="F:DNA binding"/>
    <property type="evidence" value="ECO:0007669"/>
    <property type="project" value="InterPro"/>
</dbReference>
<dbReference type="Gene3D" id="2.30.30.110">
    <property type="match status" value="1"/>
</dbReference>
<dbReference type="OrthoDB" id="1797254at2"/>
<dbReference type="Pfam" id="PF02452">
    <property type="entry name" value="PemK_toxin"/>
    <property type="match status" value="1"/>
</dbReference>
<keyword evidence="4" id="KW-1185">Reference proteome</keyword>
<gene>
    <name evidence="3" type="ORF">CBW46_009320</name>
</gene>
<evidence type="ECO:0000256" key="1">
    <source>
        <dbReference type="ARBA" id="ARBA00007521"/>
    </source>
</evidence>
<proteinExistence type="inferred from homology"/>
<evidence type="ECO:0000256" key="2">
    <source>
        <dbReference type="ARBA" id="ARBA00022649"/>
    </source>
</evidence>
<comment type="similarity">
    <text evidence="1">Belongs to the PemK/MazF family.</text>
</comment>
<dbReference type="AlphaFoldDB" id="A0A2W1N8H0"/>
<keyword evidence="2" id="KW-1277">Toxin-antitoxin system</keyword>
<dbReference type="Proteomes" id="UP000214746">
    <property type="component" value="Unassembled WGS sequence"/>
</dbReference>
<evidence type="ECO:0000313" key="3">
    <source>
        <dbReference type="EMBL" id="PZE20889.1"/>
    </source>
</evidence>
<reference evidence="3" key="1">
    <citation type="submission" date="2018-06" db="EMBL/GenBank/DDBJ databases">
        <title>Paenibacillus xerothermodurans sp. nov. an extremely dry heat resistant spore forming bacterium isolated from the soil of Cape Canaveral, Florida.</title>
        <authorList>
            <person name="Seuylemezian A."/>
            <person name="Kaur N."/>
            <person name="Patil P."/>
            <person name="Patil P."/>
            <person name="Mayilraj S."/>
            <person name="Vaishampayan P."/>
        </authorList>
    </citation>
    <scope>NUCLEOTIDE SEQUENCE [LARGE SCALE GENOMIC DNA]</scope>
    <source>
        <strain evidence="3">ATCC 27380</strain>
    </source>
</reference>
<name>A0A2W1N8H0_PAEXE</name>